<dbReference type="Gene3D" id="1.10.45.10">
    <property type="entry name" value="Vanillyl-alcohol Oxidase, Chain A, domain 4"/>
    <property type="match status" value="1"/>
</dbReference>
<dbReference type="InterPro" id="IPR016166">
    <property type="entry name" value="FAD-bd_PCMH"/>
</dbReference>
<dbReference type="EMBL" id="BAAAQY010000010">
    <property type="protein sequence ID" value="GAA2244088.1"/>
    <property type="molecule type" value="Genomic_DNA"/>
</dbReference>
<reference evidence="8" key="1">
    <citation type="journal article" date="2019" name="Int. J. Syst. Evol. Microbiol.">
        <title>The Global Catalogue of Microorganisms (GCM) 10K type strain sequencing project: providing services to taxonomists for standard genome sequencing and annotation.</title>
        <authorList>
            <consortium name="The Broad Institute Genomics Platform"/>
            <consortium name="The Broad Institute Genome Sequencing Center for Infectious Disease"/>
            <person name="Wu L."/>
            <person name="Ma J."/>
        </authorList>
    </citation>
    <scope>NUCLEOTIDE SEQUENCE [LARGE SCALE GENOMIC DNA]</scope>
    <source>
        <strain evidence="8">JCM 16117</strain>
    </source>
</reference>
<accession>A0ABP5QTE1</accession>
<evidence type="ECO:0000256" key="2">
    <source>
        <dbReference type="ARBA" id="ARBA00022630"/>
    </source>
</evidence>
<protein>
    <submittedName>
        <fullName evidence="7">FAD-binding oxidoreductase</fullName>
    </submittedName>
</protein>
<evidence type="ECO:0000256" key="1">
    <source>
        <dbReference type="ARBA" id="ARBA00001974"/>
    </source>
</evidence>
<evidence type="ECO:0000313" key="7">
    <source>
        <dbReference type="EMBL" id="GAA2244088.1"/>
    </source>
</evidence>
<dbReference type="InterPro" id="IPR036318">
    <property type="entry name" value="FAD-bd_PCMH-like_sf"/>
</dbReference>
<dbReference type="InterPro" id="IPR004113">
    <property type="entry name" value="FAD-bd_oxidored_4_C"/>
</dbReference>
<dbReference type="PANTHER" id="PTHR11748">
    <property type="entry name" value="D-LACTATE DEHYDROGENASE"/>
    <property type="match status" value="1"/>
</dbReference>
<feature type="compositionally biased region" description="Basic and acidic residues" evidence="5">
    <location>
        <begin position="1"/>
        <end position="11"/>
    </location>
</feature>
<proteinExistence type="predicted"/>
<dbReference type="PANTHER" id="PTHR11748:SF114">
    <property type="entry name" value="ARYL-ALCOHOL OXIDASE VANILLYL-ALCOHOL OXIDASE (AFU_ORTHOLOGUE AFUA_3G09500)-RELATED"/>
    <property type="match status" value="1"/>
</dbReference>
<comment type="caution">
    <text evidence="7">The sequence shown here is derived from an EMBL/GenBank/DDBJ whole genome shotgun (WGS) entry which is preliminary data.</text>
</comment>
<keyword evidence="2" id="KW-0285">Flavoprotein</keyword>
<dbReference type="InterPro" id="IPR016164">
    <property type="entry name" value="FAD-linked_Oxase-like_C"/>
</dbReference>
<dbReference type="Proteomes" id="UP001500929">
    <property type="component" value="Unassembled WGS sequence"/>
</dbReference>
<evidence type="ECO:0000256" key="3">
    <source>
        <dbReference type="ARBA" id="ARBA00022827"/>
    </source>
</evidence>
<dbReference type="Pfam" id="PF01565">
    <property type="entry name" value="FAD_binding_4"/>
    <property type="match status" value="1"/>
</dbReference>
<dbReference type="InterPro" id="IPR006094">
    <property type="entry name" value="Oxid_FAD_bind_N"/>
</dbReference>
<dbReference type="Gene3D" id="3.30.43.10">
    <property type="entry name" value="Uridine Diphospho-n-acetylenolpyruvylglucosamine Reductase, domain 2"/>
    <property type="match status" value="1"/>
</dbReference>
<keyword evidence="4" id="KW-0560">Oxidoreductase</keyword>
<evidence type="ECO:0000256" key="4">
    <source>
        <dbReference type="ARBA" id="ARBA00023002"/>
    </source>
</evidence>
<feature type="domain" description="FAD-binding PCMH-type" evidence="6">
    <location>
        <begin position="83"/>
        <end position="269"/>
    </location>
</feature>
<comment type="cofactor">
    <cofactor evidence="1">
        <name>FAD</name>
        <dbReference type="ChEBI" id="CHEBI:57692"/>
    </cofactor>
</comment>
<sequence>MRRAGRMREAEPGAGAGAGAGAGTGTGAGAGAGTSAGRAAGAGSAEAARGMLERLAVELGAEHVTFGDDVDAYLDDYALGDRDAFRPAGAVRPADVAEVQAVVRAAGAAGVALWPIGRGKNLGYGGPAPRQPGSVVVDLGRLNRVLEVDEESAYALVEPGVSFFDLYDELRRRDSRLWASVPDLGWGSVVGNALERGYGYTAHGDHQQFVCGLEVVLADGEVIRTGMGALPGAETWPLYRGGFGPGLEGLFLQSNLGIVTKMGVWLLPRPERFAACRIAIDDEARLPELVDAMRELTLEGVIDGVVNAANAVGVAAGQSSRERWFDGDGVVPDEVVDVIAADLGLGRWNVKCAFYGGDELLDLKERRVREVIGAIAGSAVSVNRYDGTATAEEVLPMDHFAAGIPGMLLAGGVRWRANGPTGAHIGLCPVSPFTGLHVAAASRIMRDHIEAAGFDYIGGWLGTGRHAVNVLMIFFDAADPAESDRVRRAFAELVPLLAAAGYGEYRAHLEFMDLVAEQFSWNDHALLEFTRTLKAAVDPAGILAPGKQGVWPR</sequence>
<dbReference type="SUPFAM" id="SSF55103">
    <property type="entry name" value="FAD-linked oxidases, C-terminal domain"/>
    <property type="match status" value="1"/>
</dbReference>
<evidence type="ECO:0000259" key="6">
    <source>
        <dbReference type="PROSITE" id="PS51387"/>
    </source>
</evidence>
<gene>
    <name evidence="7" type="ORF">GCM10009851_31680</name>
</gene>
<evidence type="ECO:0000313" key="8">
    <source>
        <dbReference type="Proteomes" id="UP001500929"/>
    </source>
</evidence>
<dbReference type="Pfam" id="PF02913">
    <property type="entry name" value="FAD-oxidase_C"/>
    <property type="match status" value="1"/>
</dbReference>
<evidence type="ECO:0000256" key="5">
    <source>
        <dbReference type="SAM" id="MobiDB-lite"/>
    </source>
</evidence>
<feature type="region of interest" description="Disordered" evidence="5">
    <location>
        <begin position="1"/>
        <end position="23"/>
    </location>
</feature>
<dbReference type="InterPro" id="IPR016167">
    <property type="entry name" value="FAD-bd_PCMH_sub1"/>
</dbReference>
<dbReference type="InterPro" id="IPR016170">
    <property type="entry name" value="Cytok_DH_C_sf"/>
</dbReference>
<name>A0ABP5QTE1_9MICO</name>
<dbReference type="InterPro" id="IPR016171">
    <property type="entry name" value="Vanillyl_alc_oxidase_C-sub2"/>
</dbReference>
<dbReference type="Gene3D" id="3.40.462.10">
    <property type="entry name" value="FAD-linked oxidases, C-terminal domain"/>
    <property type="match status" value="1"/>
</dbReference>
<feature type="compositionally biased region" description="Gly residues" evidence="5">
    <location>
        <begin position="14"/>
        <end position="23"/>
    </location>
</feature>
<keyword evidence="3" id="KW-0274">FAD</keyword>
<keyword evidence="8" id="KW-1185">Reference proteome</keyword>
<dbReference type="InterPro" id="IPR016169">
    <property type="entry name" value="FAD-bd_PCMH_sub2"/>
</dbReference>
<dbReference type="Gene3D" id="3.30.465.10">
    <property type="match status" value="1"/>
</dbReference>
<organism evidence="7 8">
    <name type="scientific">Herbiconiux moechotypicola</name>
    <dbReference type="NCBI Taxonomy" id="637393"/>
    <lineage>
        <taxon>Bacteria</taxon>
        <taxon>Bacillati</taxon>
        <taxon>Actinomycetota</taxon>
        <taxon>Actinomycetes</taxon>
        <taxon>Micrococcales</taxon>
        <taxon>Microbacteriaceae</taxon>
        <taxon>Herbiconiux</taxon>
    </lineage>
</organism>
<dbReference type="PROSITE" id="PS51387">
    <property type="entry name" value="FAD_PCMH"/>
    <property type="match status" value="1"/>
</dbReference>
<dbReference type="SUPFAM" id="SSF56176">
    <property type="entry name" value="FAD-binding/transporter-associated domain-like"/>
    <property type="match status" value="1"/>
</dbReference>